<keyword evidence="1" id="KW-0812">Transmembrane</keyword>
<dbReference type="Pfam" id="PF16074">
    <property type="entry name" value="PilW"/>
    <property type="match status" value="1"/>
</dbReference>
<keyword evidence="1" id="KW-0472">Membrane</keyword>
<dbReference type="AlphaFoldDB" id="A0A853I4T6"/>
<feature type="transmembrane region" description="Helical" evidence="1">
    <location>
        <begin position="7"/>
        <end position="27"/>
    </location>
</feature>
<protein>
    <submittedName>
        <fullName evidence="2">PilW family protein</fullName>
    </submittedName>
</protein>
<dbReference type="GO" id="GO:0043683">
    <property type="term" value="P:type IV pilus assembly"/>
    <property type="evidence" value="ECO:0007669"/>
    <property type="project" value="InterPro"/>
</dbReference>
<comment type="caution">
    <text evidence="2">The sequence shown here is derived from an EMBL/GenBank/DDBJ whole genome shotgun (WGS) entry which is preliminary data.</text>
</comment>
<evidence type="ECO:0000313" key="2">
    <source>
        <dbReference type="EMBL" id="NYZ64607.1"/>
    </source>
</evidence>
<proteinExistence type="predicted"/>
<sequence>MNKNQGYFLIELMIAMLLGIIVVMGVVEILSTNRVSVSLHENISRIQDNARFALNQISNDLRMAGYMNPAKSGPASPFVKPKDCNYNKVVSKSSVCTTDGTGSTLTENNDLIAIKYDPINNLDCGGNEIAATDLGEHNAIINQYYIKEKKLVCNTYLEDAAKWTSNIEYTLAENVTSLQILYKKEEGMNTNTKKSKYINANYLNKNNIKEITAVKVALTMEGAGGEENQQDIQYKVLDIELKIHKTNKNIHRTFQTEIALQNSIEW</sequence>
<gene>
    <name evidence="2" type="ORF">H0A36_01215</name>
</gene>
<dbReference type="InterPro" id="IPR032092">
    <property type="entry name" value="PilW"/>
</dbReference>
<name>A0A853I4T6_9GAMM</name>
<evidence type="ECO:0000313" key="3">
    <source>
        <dbReference type="Proteomes" id="UP000569732"/>
    </source>
</evidence>
<dbReference type="EMBL" id="JACCKB010000001">
    <property type="protein sequence ID" value="NYZ64607.1"/>
    <property type="molecule type" value="Genomic_DNA"/>
</dbReference>
<organism evidence="2 3">
    <name type="scientific">Spartinivicinus marinus</name>
    <dbReference type="NCBI Taxonomy" id="2994442"/>
    <lineage>
        <taxon>Bacteria</taxon>
        <taxon>Pseudomonadati</taxon>
        <taxon>Pseudomonadota</taxon>
        <taxon>Gammaproteobacteria</taxon>
        <taxon>Oceanospirillales</taxon>
        <taxon>Zooshikellaceae</taxon>
        <taxon>Spartinivicinus</taxon>
    </lineage>
</organism>
<reference evidence="2 3" key="1">
    <citation type="submission" date="2020-07" db="EMBL/GenBank/DDBJ databases">
        <title>Endozoicomonas sp. nov., isolated from sediment.</title>
        <authorList>
            <person name="Gu T."/>
        </authorList>
    </citation>
    <scope>NUCLEOTIDE SEQUENCE [LARGE SCALE GENOMIC DNA]</scope>
    <source>
        <strain evidence="2 3">SM1973</strain>
    </source>
</reference>
<keyword evidence="3" id="KW-1185">Reference proteome</keyword>
<dbReference type="Proteomes" id="UP000569732">
    <property type="component" value="Unassembled WGS sequence"/>
</dbReference>
<accession>A0A853I4T6</accession>
<dbReference type="RefSeq" id="WP_180566628.1">
    <property type="nucleotide sequence ID" value="NZ_JACCKB010000001.1"/>
</dbReference>
<keyword evidence="1" id="KW-1133">Transmembrane helix</keyword>
<evidence type="ECO:0000256" key="1">
    <source>
        <dbReference type="SAM" id="Phobius"/>
    </source>
</evidence>